<keyword evidence="7 8" id="KW-0472">Membrane</keyword>
<evidence type="ECO:0000256" key="7">
    <source>
        <dbReference type="ARBA" id="ARBA00023136"/>
    </source>
</evidence>
<evidence type="ECO:0000313" key="11">
    <source>
        <dbReference type="Proteomes" id="UP001597391"/>
    </source>
</evidence>
<feature type="transmembrane region" description="Helical" evidence="8">
    <location>
        <begin position="211"/>
        <end position="235"/>
    </location>
</feature>
<evidence type="ECO:0000256" key="4">
    <source>
        <dbReference type="ARBA" id="ARBA00022519"/>
    </source>
</evidence>
<reference evidence="11" key="1">
    <citation type="journal article" date="2019" name="Int. J. Syst. Evol. Microbiol.">
        <title>The Global Catalogue of Microorganisms (GCM) 10K type strain sequencing project: providing services to taxonomists for standard genome sequencing and annotation.</title>
        <authorList>
            <consortium name="The Broad Institute Genomics Platform"/>
            <consortium name="The Broad Institute Genome Sequencing Center for Infectious Disease"/>
            <person name="Wu L."/>
            <person name="Ma J."/>
        </authorList>
    </citation>
    <scope>NUCLEOTIDE SEQUENCE [LARGE SCALE GENOMIC DNA]</scope>
    <source>
        <strain evidence="11">KCTC 33576</strain>
    </source>
</reference>
<dbReference type="CDD" id="cd06261">
    <property type="entry name" value="TM_PBP2"/>
    <property type="match status" value="1"/>
</dbReference>
<dbReference type="EMBL" id="JBHUOP010000001">
    <property type="protein sequence ID" value="MFD2838982.1"/>
    <property type="molecule type" value="Genomic_DNA"/>
</dbReference>
<dbReference type="InterPro" id="IPR000515">
    <property type="entry name" value="MetI-like"/>
</dbReference>
<comment type="caution">
    <text evidence="10">The sequence shown here is derived from an EMBL/GenBank/DDBJ whole genome shotgun (WGS) entry which is preliminary data.</text>
</comment>
<sequence length="292" mass="31979">MSALVDTPAPARVGARKAALRRQTAFRRVVYVVSLFLMAIPLVSLVEYSFRFPLTGAVNADAWKKIFAGRTSEYTTLENLWVGLTNSLIMCAITVVIMVALLLPTMVWVRLSGKQFSRFVEFVCLLPLTIPAVVLVVGLTPVYRFISTQVLDSRAIWLSFAYVILVLPFSYRSLDAGLRAMDLKTLVEAARSFGASWFTVMLRVIVPNIRAALVSASFLSCAVVLGEFTLARLLAKDNLQTALFVINLSDSQVAAAMSFLALAVTTVLLVVMDLLVNRVPSTPKTPAKVISQ</sequence>
<evidence type="ECO:0000256" key="1">
    <source>
        <dbReference type="ARBA" id="ARBA00004429"/>
    </source>
</evidence>
<dbReference type="PROSITE" id="PS50928">
    <property type="entry name" value="ABC_TM1"/>
    <property type="match status" value="1"/>
</dbReference>
<accession>A0ABW5XAV8</accession>
<organism evidence="10 11">
    <name type="scientific">Populibacterium corticicola</name>
    <dbReference type="NCBI Taxonomy" id="1812826"/>
    <lineage>
        <taxon>Bacteria</taxon>
        <taxon>Bacillati</taxon>
        <taxon>Actinomycetota</taxon>
        <taxon>Actinomycetes</taxon>
        <taxon>Micrococcales</taxon>
        <taxon>Jonesiaceae</taxon>
        <taxon>Populibacterium</taxon>
    </lineage>
</organism>
<evidence type="ECO:0000256" key="3">
    <source>
        <dbReference type="ARBA" id="ARBA00022475"/>
    </source>
</evidence>
<dbReference type="InterPro" id="IPR035906">
    <property type="entry name" value="MetI-like_sf"/>
</dbReference>
<evidence type="ECO:0000256" key="8">
    <source>
        <dbReference type="RuleBase" id="RU363032"/>
    </source>
</evidence>
<feature type="transmembrane region" description="Helical" evidence="8">
    <location>
        <begin position="29"/>
        <end position="50"/>
    </location>
</feature>
<keyword evidence="11" id="KW-1185">Reference proteome</keyword>
<proteinExistence type="inferred from homology"/>
<evidence type="ECO:0000259" key="9">
    <source>
        <dbReference type="PROSITE" id="PS50928"/>
    </source>
</evidence>
<dbReference type="SUPFAM" id="SSF161098">
    <property type="entry name" value="MetI-like"/>
    <property type="match status" value="1"/>
</dbReference>
<comment type="similarity">
    <text evidence="8">Belongs to the binding-protein-dependent transport system permease family.</text>
</comment>
<evidence type="ECO:0000256" key="6">
    <source>
        <dbReference type="ARBA" id="ARBA00022989"/>
    </source>
</evidence>
<dbReference type="Pfam" id="PF00528">
    <property type="entry name" value="BPD_transp_1"/>
    <property type="match status" value="1"/>
</dbReference>
<evidence type="ECO:0000256" key="5">
    <source>
        <dbReference type="ARBA" id="ARBA00022692"/>
    </source>
</evidence>
<evidence type="ECO:0000313" key="10">
    <source>
        <dbReference type="EMBL" id="MFD2838982.1"/>
    </source>
</evidence>
<keyword evidence="2 8" id="KW-0813">Transport</keyword>
<feature type="transmembrane region" description="Helical" evidence="8">
    <location>
        <begin position="87"/>
        <end position="107"/>
    </location>
</feature>
<gene>
    <name evidence="10" type="ORF">ACFSYH_00120</name>
</gene>
<dbReference type="Gene3D" id="1.10.3720.10">
    <property type="entry name" value="MetI-like"/>
    <property type="match status" value="1"/>
</dbReference>
<dbReference type="Proteomes" id="UP001597391">
    <property type="component" value="Unassembled WGS sequence"/>
</dbReference>
<dbReference type="RefSeq" id="WP_377464378.1">
    <property type="nucleotide sequence ID" value="NZ_JBHUOP010000001.1"/>
</dbReference>
<dbReference type="PANTHER" id="PTHR43357:SF4">
    <property type="entry name" value="INNER MEMBRANE ABC TRANSPORTER PERMEASE PROTEIN YDCV"/>
    <property type="match status" value="1"/>
</dbReference>
<feature type="transmembrane region" description="Helical" evidence="8">
    <location>
        <begin position="155"/>
        <end position="174"/>
    </location>
</feature>
<feature type="domain" description="ABC transmembrane type-1" evidence="9">
    <location>
        <begin position="84"/>
        <end position="272"/>
    </location>
</feature>
<keyword evidence="6 8" id="KW-1133">Transmembrane helix</keyword>
<keyword evidence="4" id="KW-0997">Cell inner membrane</keyword>
<protein>
    <submittedName>
        <fullName evidence="10">ABC transporter permease subunit</fullName>
    </submittedName>
</protein>
<feature type="transmembrane region" description="Helical" evidence="8">
    <location>
        <begin position="255"/>
        <end position="276"/>
    </location>
</feature>
<feature type="transmembrane region" description="Helical" evidence="8">
    <location>
        <begin position="119"/>
        <end position="143"/>
    </location>
</feature>
<evidence type="ECO:0000256" key="2">
    <source>
        <dbReference type="ARBA" id="ARBA00022448"/>
    </source>
</evidence>
<comment type="subcellular location">
    <subcellularLocation>
        <location evidence="1">Cell inner membrane</location>
        <topology evidence="1">Multi-pass membrane protein</topology>
    </subcellularLocation>
    <subcellularLocation>
        <location evidence="8">Cell membrane</location>
        <topology evidence="8">Multi-pass membrane protein</topology>
    </subcellularLocation>
</comment>
<keyword evidence="3" id="KW-1003">Cell membrane</keyword>
<keyword evidence="5 8" id="KW-0812">Transmembrane</keyword>
<name>A0ABW5XAV8_9MICO</name>
<dbReference type="PANTHER" id="PTHR43357">
    <property type="entry name" value="INNER MEMBRANE ABC TRANSPORTER PERMEASE PROTEIN YDCV"/>
    <property type="match status" value="1"/>
</dbReference>